<dbReference type="PANTHER" id="PTHR46797">
    <property type="entry name" value="HTH-TYPE TRANSCRIPTIONAL REGULATOR"/>
    <property type="match status" value="1"/>
</dbReference>
<dbReference type="Proteomes" id="UP000018466">
    <property type="component" value="Unassembled WGS sequence"/>
</dbReference>
<dbReference type="SMART" id="SM00530">
    <property type="entry name" value="HTH_XRE"/>
    <property type="match status" value="1"/>
</dbReference>
<dbReference type="GeneID" id="86941236"/>
<dbReference type="InterPro" id="IPR050807">
    <property type="entry name" value="TransReg_Diox_bact_type"/>
</dbReference>
<dbReference type="GO" id="GO:0003700">
    <property type="term" value="F:DNA-binding transcription factor activity"/>
    <property type="evidence" value="ECO:0007669"/>
    <property type="project" value="TreeGrafter"/>
</dbReference>
<evidence type="ECO:0000256" key="1">
    <source>
        <dbReference type="ARBA" id="ARBA00023015"/>
    </source>
</evidence>
<reference evidence="5 6" key="1">
    <citation type="submission" date="2011-10" db="EMBL/GenBank/DDBJ databases">
        <title>The Genome Sequence of Lachnospiraceae bacterium ACC2.</title>
        <authorList>
            <consortium name="The Broad Institute Genome Sequencing Platform"/>
            <person name="Earl A."/>
            <person name="Ward D."/>
            <person name="Feldgarden M."/>
            <person name="Gevers D."/>
            <person name="Sizova M."/>
            <person name="Hazen A."/>
            <person name="Epstein S."/>
            <person name="Young S.K."/>
            <person name="Zeng Q."/>
            <person name="Gargeya S."/>
            <person name="Fitzgerald M."/>
            <person name="Haas B."/>
            <person name="Abouelleil A."/>
            <person name="Alvarado L."/>
            <person name="Arachchi H.M."/>
            <person name="Berlin A."/>
            <person name="Brown A."/>
            <person name="Chapman S.B."/>
            <person name="Chen Z."/>
            <person name="Dunbar C."/>
            <person name="Freedman E."/>
            <person name="Gearin G."/>
            <person name="Goldberg J."/>
            <person name="Griggs A."/>
            <person name="Gujja S."/>
            <person name="Heiman D."/>
            <person name="Howarth C."/>
            <person name="Larson L."/>
            <person name="Lui A."/>
            <person name="MacDonald P.J.P."/>
            <person name="Montmayeur A."/>
            <person name="Murphy C."/>
            <person name="Neiman D."/>
            <person name="Pearson M."/>
            <person name="Priest M."/>
            <person name="Roberts A."/>
            <person name="Saif S."/>
            <person name="Shea T."/>
            <person name="Shenoy N."/>
            <person name="Sisk P."/>
            <person name="Stolte C."/>
            <person name="Sykes S."/>
            <person name="Wortman J."/>
            <person name="Nusbaum C."/>
            <person name="Birren B."/>
        </authorList>
    </citation>
    <scope>NUCLEOTIDE SEQUENCE [LARGE SCALE GENOMIC DNA]</scope>
    <source>
        <strain evidence="5 6">ACC2</strain>
    </source>
</reference>
<name>A0AA37DFY5_9FIRM</name>
<dbReference type="GO" id="GO:0003677">
    <property type="term" value="F:DNA binding"/>
    <property type="evidence" value="ECO:0007669"/>
    <property type="project" value="UniProtKB-KW"/>
</dbReference>
<dbReference type="InterPro" id="IPR010982">
    <property type="entry name" value="Lambda_DNA-bd_dom_sf"/>
</dbReference>
<proteinExistence type="predicted"/>
<dbReference type="CDD" id="cd00093">
    <property type="entry name" value="HTH_XRE"/>
    <property type="match status" value="1"/>
</dbReference>
<evidence type="ECO:0000259" key="4">
    <source>
        <dbReference type="PROSITE" id="PS50943"/>
    </source>
</evidence>
<dbReference type="Gene3D" id="1.10.260.40">
    <property type="entry name" value="lambda repressor-like DNA-binding domains"/>
    <property type="match status" value="1"/>
</dbReference>
<dbReference type="CDD" id="cd02209">
    <property type="entry name" value="cupin_XRE_C"/>
    <property type="match status" value="1"/>
</dbReference>
<dbReference type="PROSITE" id="PS50943">
    <property type="entry name" value="HTH_CROC1"/>
    <property type="match status" value="1"/>
</dbReference>
<dbReference type="AlphaFoldDB" id="A0AA37DFY5"/>
<comment type="caution">
    <text evidence="5">The sequence shown here is derived from an EMBL/GenBank/DDBJ whole genome shotgun (WGS) entry which is preliminary data.</text>
</comment>
<dbReference type="RefSeq" id="WP_009533330.1">
    <property type="nucleotide sequence ID" value="NZ_JH590863.1"/>
</dbReference>
<evidence type="ECO:0000313" key="6">
    <source>
        <dbReference type="Proteomes" id="UP000018466"/>
    </source>
</evidence>
<feature type="domain" description="HTH cro/C1-type" evidence="4">
    <location>
        <begin position="11"/>
        <end position="65"/>
    </location>
</feature>
<dbReference type="InterPro" id="IPR013096">
    <property type="entry name" value="Cupin_2"/>
</dbReference>
<dbReference type="SUPFAM" id="SSF51182">
    <property type="entry name" value="RmlC-like cupins"/>
    <property type="match status" value="1"/>
</dbReference>
<keyword evidence="3" id="KW-0804">Transcription</keyword>
<protein>
    <recommendedName>
        <fullName evidence="4">HTH cro/C1-type domain-containing protein</fullName>
    </recommendedName>
</protein>
<dbReference type="Gene3D" id="2.60.120.10">
    <property type="entry name" value="Jelly Rolls"/>
    <property type="match status" value="1"/>
</dbReference>
<dbReference type="InterPro" id="IPR001387">
    <property type="entry name" value="Cro/C1-type_HTH"/>
</dbReference>
<evidence type="ECO:0000313" key="5">
    <source>
        <dbReference type="EMBL" id="EHO16324.1"/>
    </source>
</evidence>
<gene>
    <name evidence="5" type="ORF">HMPREF9623_01498</name>
</gene>
<dbReference type="Pfam" id="PF07883">
    <property type="entry name" value="Cupin_2"/>
    <property type="match status" value="1"/>
</dbReference>
<accession>A0AA37DFY5</accession>
<sequence>MEAGEIIAYNLKRLRNERNLTLGQLSNLAGVSKVVLSQIEKGEANPTINTIWKIAGALQLPYSALLETQEKATVQIRKKEISALSEDKYHIFHYYAKTADRNFELYQMEAEPGCEHTSGGHSTNSFEYLMVLKGELILETGGEEYFLKKDDAICFDGSVSHSYKNVGKKDAKAVMLIHYR</sequence>
<dbReference type="EMBL" id="AGEL01000008">
    <property type="protein sequence ID" value="EHO16324.1"/>
    <property type="molecule type" value="Genomic_DNA"/>
</dbReference>
<dbReference type="GO" id="GO:0005829">
    <property type="term" value="C:cytosol"/>
    <property type="evidence" value="ECO:0007669"/>
    <property type="project" value="TreeGrafter"/>
</dbReference>
<organism evidence="5 6">
    <name type="scientific">Stomatobaculum longum</name>
    <dbReference type="NCBI Taxonomy" id="796942"/>
    <lineage>
        <taxon>Bacteria</taxon>
        <taxon>Bacillati</taxon>
        <taxon>Bacillota</taxon>
        <taxon>Clostridia</taxon>
        <taxon>Lachnospirales</taxon>
        <taxon>Lachnospiraceae</taxon>
        <taxon>Stomatobaculum</taxon>
    </lineage>
</organism>
<keyword evidence="1" id="KW-0805">Transcription regulation</keyword>
<dbReference type="InterPro" id="IPR014710">
    <property type="entry name" value="RmlC-like_jellyroll"/>
</dbReference>
<dbReference type="SUPFAM" id="SSF47413">
    <property type="entry name" value="lambda repressor-like DNA-binding domains"/>
    <property type="match status" value="1"/>
</dbReference>
<keyword evidence="6" id="KW-1185">Reference proteome</keyword>
<dbReference type="Pfam" id="PF01381">
    <property type="entry name" value="HTH_3"/>
    <property type="match status" value="1"/>
</dbReference>
<evidence type="ECO:0000256" key="3">
    <source>
        <dbReference type="ARBA" id="ARBA00023163"/>
    </source>
</evidence>
<keyword evidence="2" id="KW-0238">DNA-binding</keyword>
<evidence type="ECO:0000256" key="2">
    <source>
        <dbReference type="ARBA" id="ARBA00023125"/>
    </source>
</evidence>
<dbReference type="InterPro" id="IPR011051">
    <property type="entry name" value="RmlC_Cupin_sf"/>
</dbReference>
<dbReference type="PANTHER" id="PTHR46797:SF23">
    <property type="entry name" value="HTH-TYPE TRANSCRIPTIONAL REGULATOR SUTR"/>
    <property type="match status" value="1"/>
</dbReference>